<reference evidence="1" key="1">
    <citation type="submission" date="2018-05" db="EMBL/GenBank/DDBJ databases">
        <authorList>
            <person name="Lanie J.A."/>
            <person name="Ng W.-L."/>
            <person name="Kazmierczak K.M."/>
            <person name="Andrzejewski T.M."/>
            <person name="Davidsen T.M."/>
            <person name="Wayne K.J."/>
            <person name="Tettelin H."/>
            <person name="Glass J.I."/>
            <person name="Rusch D."/>
            <person name="Podicherti R."/>
            <person name="Tsui H.-C.T."/>
            <person name="Winkler M.E."/>
        </authorList>
    </citation>
    <scope>NUCLEOTIDE SEQUENCE</scope>
</reference>
<dbReference type="Gene3D" id="3.30.420.40">
    <property type="match status" value="1"/>
</dbReference>
<name>A0A381N0F8_9ZZZZ</name>
<dbReference type="SUPFAM" id="SSF53067">
    <property type="entry name" value="Actin-like ATPase domain"/>
    <property type="match status" value="1"/>
</dbReference>
<gene>
    <name evidence="1" type="ORF">METZ01_LOCUS944</name>
</gene>
<dbReference type="EMBL" id="UINC01000051">
    <property type="protein sequence ID" value="SUZ48090.1"/>
    <property type="molecule type" value="Genomic_DNA"/>
</dbReference>
<dbReference type="InterPro" id="IPR043129">
    <property type="entry name" value="ATPase_NBD"/>
</dbReference>
<sequence>MNKNFLVLDFTRLNKNIVFKFKDKFFINKIETDSNNNQEIIDDILNLIKRANIKTKEKFDVLVNLGPGSFSGIRISLAVAKGIKLIKKVNLFGFNSFILNAAPYLEKYETVFSILKVNKKFYFLKYIKGKKNDISQITEFQNKEKLNEKSVIVISSEMKNEDMFKNIAEKHRVIEDFDVKNNIEILIKKNLIENNLIKPVYLG</sequence>
<accession>A0A381N0F8</accession>
<evidence type="ECO:0008006" key="2">
    <source>
        <dbReference type="Google" id="ProtNLM"/>
    </source>
</evidence>
<protein>
    <recommendedName>
        <fullName evidence="2">Gcp-like domain-containing protein</fullName>
    </recommendedName>
</protein>
<organism evidence="1">
    <name type="scientific">marine metagenome</name>
    <dbReference type="NCBI Taxonomy" id="408172"/>
    <lineage>
        <taxon>unclassified sequences</taxon>
        <taxon>metagenomes</taxon>
        <taxon>ecological metagenomes</taxon>
    </lineage>
</organism>
<dbReference type="Gene3D" id="3.30.420.200">
    <property type="match status" value="1"/>
</dbReference>
<evidence type="ECO:0000313" key="1">
    <source>
        <dbReference type="EMBL" id="SUZ48090.1"/>
    </source>
</evidence>
<proteinExistence type="predicted"/>
<dbReference type="AlphaFoldDB" id="A0A381N0F8"/>